<sequence>MINNISDSAIFMDIYNLKNPDSNEREALLDEICSSIENATVSEEDIENSLLPKGVEICLRGIGDLESDTVFGRSFGLIVIACILDKDNRSCFLDAFSIAEIVEFVLNYMHQERDFRGYVNNEKGWAHSVAHLGDLLHELLMSCKVDDKVKVELLSAFSKFLTQPEMPVFLYDEDQRVARAIFGPLNGKRLSISVVEQFLAELIGDKQFWLNDYFKRSESTSRKNNVGNILRSLLVFDCCAEDGVLQSIVLSCLKEIDLGFL</sequence>
<evidence type="ECO:0000313" key="1">
    <source>
        <dbReference type="EMBL" id="GGX63923.1"/>
    </source>
</evidence>
<gene>
    <name evidence="1" type="ORF">GCM10007392_34470</name>
</gene>
<reference evidence="1" key="2">
    <citation type="submission" date="2020-09" db="EMBL/GenBank/DDBJ databases">
        <authorList>
            <person name="Sun Q."/>
            <person name="Kim S."/>
        </authorList>
    </citation>
    <scope>NUCLEOTIDE SEQUENCE</scope>
    <source>
        <strain evidence="1">KCTC 22169</strain>
    </source>
</reference>
<protein>
    <submittedName>
        <fullName evidence="1">Membrane protein</fullName>
    </submittedName>
</protein>
<dbReference type="EMBL" id="BMXR01000009">
    <property type="protein sequence ID" value="GGX63923.1"/>
    <property type="molecule type" value="Genomic_DNA"/>
</dbReference>
<proteinExistence type="predicted"/>
<dbReference type="AlphaFoldDB" id="A0A918KI53"/>
<keyword evidence="2" id="KW-1185">Reference proteome</keyword>
<dbReference type="RefSeq" id="WP_189610995.1">
    <property type="nucleotide sequence ID" value="NZ_BMXR01000009.1"/>
</dbReference>
<comment type="caution">
    <text evidence="1">The sequence shown here is derived from an EMBL/GenBank/DDBJ whole genome shotgun (WGS) entry which is preliminary data.</text>
</comment>
<evidence type="ECO:0000313" key="2">
    <source>
        <dbReference type="Proteomes" id="UP000626148"/>
    </source>
</evidence>
<dbReference type="InterPro" id="IPR021247">
    <property type="entry name" value="DUF2785"/>
</dbReference>
<reference evidence="1" key="1">
    <citation type="journal article" date="2014" name="Int. J. Syst. Evol. Microbiol.">
        <title>Complete genome sequence of Corynebacterium casei LMG S-19264T (=DSM 44701T), isolated from a smear-ripened cheese.</title>
        <authorList>
            <consortium name="US DOE Joint Genome Institute (JGI-PGF)"/>
            <person name="Walter F."/>
            <person name="Albersmeier A."/>
            <person name="Kalinowski J."/>
            <person name="Ruckert C."/>
        </authorList>
    </citation>
    <scope>NUCLEOTIDE SEQUENCE</scope>
    <source>
        <strain evidence="1">KCTC 22169</strain>
    </source>
</reference>
<name>A0A918KI53_9GAMM</name>
<organism evidence="1 2">
    <name type="scientific">Saccharospirillum salsuginis</name>
    <dbReference type="NCBI Taxonomy" id="418750"/>
    <lineage>
        <taxon>Bacteria</taxon>
        <taxon>Pseudomonadati</taxon>
        <taxon>Pseudomonadota</taxon>
        <taxon>Gammaproteobacteria</taxon>
        <taxon>Oceanospirillales</taxon>
        <taxon>Saccharospirillaceae</taxon>
        <taxon>Saccharospirillum</taxon>
    </lineage>
</organism>
<dbReference type="Pfam" id="PF10978">
    <property type="entry name" value="DUF2785"/>
    <property type="match status" value="1"/>
</dbReference>
<dbReference type="Proteomes" id="UP000626148">
    <property type="component" value="Unassembled WGS sequence"/>
</dbReference>
<accession>A0A918KI53</accession>